<reference evidence="1" key="1">
    <citation type="journal article" date="2021" name="New Phytol.">
        <title>Evolutionary innovations through gain and loss of genes in the ectomycorrhizal Boletales.</title>
        <authorList>
            <person name="Wu G."/>
            <person name="Miyauchi S."/>
            <person name="Morin E."/>
            <person name="Kuo A."/>
            <person name="Drula E."/>
            <person name="Varga T."/>
            <person name="Kohler A."/>
            <person name="Feng B."/>
            <person name="Cao Y."/>
            <person name="Lipzen A."/>
            <person name="Daum C."/>
            <person name="Hundley H."/>
            <person name="Pangilinan J."/>
            <person name="Johnson J."/>
            <person name="Barry K."/>
            <person name="LaButti K."/>
            <person name="Ng V."/>
            <person name="Ahrendt S."/>
            <person name="Min B."/>
            <person name="Choi I.G."/>
            <person name="Park H."/>
            <person name="Plett J.M."/>
            <person name="Magnuson J."/>
            <person name="Spatafora J.W."/>
            <person name="Nagy L.G."/>
            <person name="Henrissat B."/>
            <person name="Grigoriev I.V."/>
            <person name="Yang Z.L."/>
            <person name="Xu J."/>
            <person name="Martin F.M."/>
        </authorList>
    </citation>
    <scope>NUCLEOTIDE SEQUENCE</scope>
    <source>
        <strain evidence="1">ATCC 28755</strain>
    </source>
</reference>
<protein>
    <submittedName>
        <fullName evidence="1">Uncharacterized protein</fullName>
    </submittedName>
</protein>
<comment type="caution">
    <text evidence="1">The sequence shown here is derived from an EMBL/GenBank/DDBJ whole genome shotgun (WGS) entry which is preliminary data.</text>
</comment>
<keyword evidence="2" id="KW-1185">Reference proteome</keyword>
<dbReference type="EMBL" id="MU268101">
    <property type="protein sequence ID" value="KAH7905915.1"/>
    <property type="molecule type" value="Genomic_DNA"/>
</dbReference>
<organism evidence="1 2">
    <name type="scientific">Hygrophoropsis aurantiaca</name>
    <dbReference type="NCBI Taxonomy" id="72124"/>
    <lineage>
        <taxon>Eukaryota</taxon>
        <taxon>Fungi</taxon>
        <taxon>Dikarya</taxon>
        <taxon>Basidiomycota</taxon>
        <taxon>Agaricomycotina</taxon>
        <taxon>Agaricomycetes</taxon>
        <taxon>Agaricomycetidae</taxon>
        <taxon>Boletales</taxon>
        <taxon>Coniophorineae</taxon>
        <taxon>Hygrophoropsidaceae</taxon>
        <taxon>Hygrophoropsis</taxon>
    </lineage>
</organism>
<dbReference type="Proteomes" id="UP000790377">
    <property type="component" value="Unassembled WGS sequence"/>
</dbReference>
<evidence type="ECO:0000313" key="1">
    <source>
        <dbReference type="EMBL" id="KAH7905915.1"/>
    </source>
</evidence>
<accession>A0ACB7ZY08</accession>
<gene>
    <name evidence="1" type="ORF">BJ138DRAFT_1130232</name>
</gene>
<proteinExistence type="predicted"/>
<name>A0ACB7ZY08_9AGAM</name>
<sequence>MTFLDPSVAALLLAGLEPALIAYNDSHYLEIASLSLLIYDYLLTLREEIEFFWSGRWTLSRVLFFLNRYLPFIAMIPVTVQCFDPSLSLASCDHGLRAVFTLTMLALCVNQAILLLRVWHMFSDNLLARSIAMCTFIGCALASFITLALSFSDLHSQALSSFLPPSIPPSSIEGLEAVMVGCTAAPPLNIWKIFVPGIVVHTVLYLFTVATALEDGRWTRRPLVLRLLRDGGSVYFIAMVTVCYSAIGARMTGNPVINLPATYSELPLVVNSIAVSHLMFSIESLAGRLGTNVRCLLNPAELSRVNWRFAAGGGILVEMESYEPRISNMSPTS</sequence>
<evidence type="ECO:0000313" key="2">
    <source>
        <dbReference type="Proteomes" id="UP000790377"/>
    </source>
</evidence>